<dbReference type="Proteomes" id="UP000317484">
    <property type="component" value="Unassembled WGS sequence"/>
</dbReference>
<proteinExistence type="predicted"/>
<name>A0A521EZG9_9ACTN</name>
<reference evidence="1 2" key="1">
    <citation type="submission" date="2017-05" db="EMBL/GenBank/DDBJ databases">
        <authorList>
            <person name="Varghese N."/>
            <person name="Submissions S."/>
        </authorList>
    </citation>
    <scope>NUCLEOTIDE SEQUENCE [LARGE SCALE GENOMIC DNA]</scope>
    <source>
        <strain evidence="1 2">DSM 46834</strain>
    </source>
</reference>
<sequence length="126" mass="14234">MVLVTAGVAAWLTFTDAHRSPRAVAEAFLTANERHDWAASWELLCRSEQLRHESFAMWSDVQDLRVEIRSPALEGETVTVEDVRPNERSARPSYVIDLEHDLGSAVYFDTLLVVEEDGEYRACGQP</sequence>
<evidence type="ECO:0000313" key="2">
    <source>
        <dbReference type="Proteomes" id="UP000317484"/>
    </source>
</evidence>
<protein>
    <recommendedName>
        <fullName evidence="3">DUF4878 domain-containing protein</fullName>
    </recommendedName>
</protein>
<evidence type="ECO:0008006" key="3">
    <source>
        <dbReference type="Google" id="ProtNLM"/>
    </source>
</evidence>
<organism evidence="1 2">
    <name type="scientific">Geodermatophilus aquaeductus</name>
    <dbReference type="NCBI Taxonomy" id="1564161"/>
    <lineage>
        <taxon>Bacteria</taxon>
        <taxon>Bacillati</taxon>
        <taxon>Actinomycetota</taxon>
        <taxon>Actinomycetes</taxon>
        <taxon>Geodermatophilales</taxon>
        <taxon>Geodermatophilaceae</taxon>
        <taxon>Geodermatophilus</taxon>
    </lineage>
</organism>
<accession>A0A521EZG9</accession>
<gene>
    <name evidence="1" type="ORF">SAMN06273567_106176</name>
</gene>
<keyword evidence="2" id="KW-1185">Reference proteome</keyword>
<evidence type="ECO:0000313" key="1">
    <source>
        <dbReference type="EMBL" id="SMO89267.1"/>
    </source>
</evidence>
<dbReference type="AlphaFoldDB" id="A0A521EZG9"/>
<dbReference type="EMBL" id="FXTJ01000006">
    <property type="protein sequence ID" value="SMO89267.1"/>
    <property type="molecule type" value="Genomic_DNA"/>
</dbReference>